<accession>A0ABS3CHA1</accession>
<dbReference type="Proteomes" id="UP000664480">
    <property type="component" value="Unassembled WGS sequence"/>
</dbReference>
<sequence length="211" mass="24343">MKTNLKKFLGTCFIYIFMMVVPFSCNTDVFCNNSCGCDPLPPARNFEVKSFSTKNLYTSGQEITTDDFIPYNQVYKQISINGYEFLSYQENESKGSFPGVAYACSIAPPSSEYRILGMNIYNLKEVTLGDGTILKVGDLLNDYFEINSYFDNTSSKIEDFFMEPRPLYLTESFRLFFMKNPEKETVIEFSIQFSFEKNKQVSINNTVLRIR</sequence>
<name>A0ABS3CHA1_9BACT</name>
<gene>
    <name evidence="2" type="ORF">J0A69_10810</name>
</gene>
<dbReference type="RefSeq" id="WP_206586565.1">
    <property type="nucleotide sequence ID" value="NZ_JAFKCU010000002.1"/>
</dbReference>
<organism evidence="2 3">
    <name type="scientific">Algoriphagus pacificus</name>
    <dbReference type="NCBI Taxonomy" id="2811234"/>
    <lineage>
        <taxon>Bacteria</taxon>
        <taxon>Pseudomonadati</taxon>
        <taxon>Bacteroidota</taxon>
        <taxon>Cytophagia</taxon>
        <taxon>Cytophagales</taxon>
        <taxon>Cyclobacteriaceae</taxon>
        <taxon>Algoriphagus</taxon>
    </lineage>
</organism>
<reference evidence="2 3" key="1">
    <citation type="submission" date="2021-03" db="EMBL/GenBank/DDBJ databases">
        <title>novel species isolated from a fishpond in China.</title>
        <authorList>
            <person name="Lu H."/>
            <person name="Cai Z."/>
        </authorList>
    </citation>
    <scope>NUCLEOTIDE SEQUENCE [LARGE SCALE GENOMIC DNA]</scope>
    <source>
        <strain evidence="2 3">YJ13C</strain>
    </source>
</reference>
<keyword evidence="3" id="KW-1185">Reference proteome</keyword>
<keyword evidence="1" id="KW-0732">Signal</keyword>
<proteinExistence type="predicted"/>
<evidence type="ECO:0000313" key="2">
    <source>
        <dbReference type="EMBL" id="MBN7815924.1"/>
    </source>
</evidence>
<comment type="caution">
    <text evidence="2">The sequence shown here is derived from an EMBL/GenBank/DDBJ whole genome shotgun (WGS) entry which is preliminary data.</text>
</comment>
<evidence type="ECO:0000313" key="3">
    <source>
        <dbReference type="Proteomes" id="UP000664480"/>
    </source>
</evidence>
<evidence type="ECO:0008006" key="4">
    <source>
        <dbReference type="Google" id="ProtNLM"/>
    </source>
</evidence>
<evidence type="ECO:0000256" key="1">
    <source>
        <dbReference type="SAM" id="SignalP"/>
    </source>
</evidence>
<feature type="chain" id="PRO_5046666503" description="Lipoprotein" evidence="1">
    <location>
        <begin position="28"/>
        <end position="211"/>
    </location>
</feature>
<feature type="signal peptide" evidence="1">
    <location>
        <begin position="1"/>
        <end position="27"/>
    </location>
</feature>
<protein>
    <recommendedName>
        <fullName evidence="4">Lipoprotein</fullName>
    </recommendedName>
</protein>
<dbReference type="EMBL" id="JAFKCU010000002">
    <property type="protein sequence ID" value="MBN7815924.1"/>
    <property type="molecule type" value="Genomic_DNA"/>
</dbReference>